<reference evidence="2 3" key="1">
    <citation type="journal article" date="2021" name="Elife">
        <title>Chloroplast acquisition without the gene transfer in kleptoplastic sea slugs, Plakobranchus ocellatus.</title>
        <authorList>
            <person name="Maeda T."/>
            <person name="Takahashi S."/>
            <person name="Yoshida T."/>
            <person name="Shimamura S."/>
            <person name="Takaki Y."/>
            <person name="Nagai Y."/>
            <person name="Toyoda A."/>
            <person name="Suzuki Y."/>
            <person name="Arimoto A."/>
            <person name="Ishii H."/>
            <person name="Satoh N."/>
            <person name="Nishiyama T."/>
            <person name="Hasebe M."/>
            <person name="Maruyama T."/>
            <person name="Minagawa J."/>
            <person name="Obokata J."/>
            <person name="Shigenobu S."/>
        </authorList>
    </citation>
    <scope>NUCLEOTIDE SEQUENCE [LARGE SCALE GENOMIC DNA]</scope>
</reference>
<accession>A0AAV3ZBX3</accession>
<protein>
    <submittedName>
        <fullName evidence="2">Uncharacterized protein</fullName>
    </submittedName>
</protein>
<feature type="region of interest" description="Disordered" evidence="1">
    <location>
        <begin position="1"/>
        <end position="21"/>
    </location>
</feature>
<feature type="compositionally biased region" description="Basic residues" evidence="1">
    <location>
        <begin position="49"/>
        <end position="71"/>
    </location>
</feature>
<dbReference type="AlphaFoldDB" id="A0AAV3ZBX3"/>
<feature type="region of interest" description="Disordered" evidence="1">
    <location>
        <begin position="34"/>
        <end position="105"/>
    </location>
</feature>
<dbReference type="EMBL" id="BLXT01002298">
    <property type="protein sequence ID" value="GFN92761.1"/>
    <property type="molecule type" value="Genomic_DNA"/>
</dbReference>
<gene>
    <name evidence="2" type="ORF">PoB_001926700</name>
</gene>
<organism evidence="2 3">
    <name type="scientific">Plakobranchus ocellatus</name>
    <dbReference type="NCBI Taxonomy" id="259542"/>
    <lineage>
        <taxon>Eukaryota</taxon>
        <taxon>Metazoa</taxon>
        <taxon>Spiralia</taxon>
        <taxon>Lophotrochozoa</taxon>
        <taxon>Mollusca</taxon>
        <taxon>Gastropoda</taxon>
        <taxon>Heterobranchia</taxon>
        <taxon>Euthyneura</taxon>
        <taxon>Panpulmonata</taxon>
        <taxon>Sacoglossa</taxon>
        <taxon>Placobranchoidea</taxon>
        <taxon>Plakobranchidae</taxon>
        <taxon>Plakobranchus</taxon>
    </lineage>
</organism>
<feature type="compositionally biased region" description="Basic and acidic residues" evidence="1">
    <location>
        <begin position="75"/>
        <end position="105"/>
    </location>
</feature>
<proteinExistence type="predicted"/>
<comment type="caution">
    <text evidence="2">The sequence shown here is derived from an EMBL/GenBank/DDBJ whole genome shotgun (WGS) entry which is preliminary data.</text>
</comment>
<evidence type="ECO:0000313" key="2">
    <source>
        <dbReference type="EMBL" id="GFN92761.1"/>
    </source>
</evidence>
<evidence type="ECO:0000313" key="3">
    <source>
        <dbReference type="Proteomes" id="UP000735302"/>
    </source>
</evidence>
<evidence type="ECO:0000256" key="1">
    <source>
        <dbReference type="SAM" id="MobiDB-lite"/>
    </source>
</evidence>
<sequence length="105" mass="12000">MLQSDWGVDNGARTHDSKVSADLEAVLLAIVRGELDSYSTTNPFPTLPKGKKKEYRNIRQPRKVKRMRRKGGVGQKDKDVENDSDEKEGKKVEEDREEGRKKKKS</sequence>
<keyword evidence="3" id="KW-1185">Reference proteome</keyword>
<feature type="compositionally biased region" description="Basic and acidic residues" evidence="1">
    <location>
        <begin position="12"/>
        <end position="21"/>
    </location>
</feature>
<dbReference type="Proteomes" id="UP000735302">
    <property type="component" value="Unassembled WGS sequence"/>
</dbReference>
<name>A0AAV3ZBX3_9GAST</name>